<evidence type="ECO:0000256" key="1">
    <source>
        <dbReference type="SAM" id="Phobius"/>
    </source>
</evidence>
<evidence type="ECO:0000313" key="2">
    <source>
        <dbReference type="EMBL" id="JAP76728.1"/>
    </source>
</evidence>
<proteinExistence type="predicted"/>
<organism evidence="2">
    <name type="scientific">Rhipicephalus appendiculatus</name>
    <name type="common">Brown ear tick</name>
    <dbReference type="NCBI Taxonomy" id="34631"/>
    <lineage>
        <taxon>Eukaryota</taxon>
        <taxon>Metazoa</taxon>
        <taxon>Ecdysozoa</taxon>
        <taxon>Arthropoda</taxon>
        <taxon>Chelicerata</taxon>
        <taxon>Arachnida</taxon>
        <taxon>Acari</taxon>
        <taxon>Parasitiformes</taxon>
        <taxon>Ixodida</taxon>
        <taxon>Ixodoidea</taxon>
        <taxon>Ixodidae</taxon>
        <taxon>Rhipicephalinae</taxon>
        <taxon>Rhipicephalus</taxon>
        <taxon>Rhipicephalus</taxon>
    </lineage>
</organism>
<feature type="transmembrane region" description="Helical" evidence="1">
    <location>
        <begin position="48"/>
        <end position="69"/>
    </location>
</feature>
<reference evidence="2" key="1">
    <citation type="journal article" date="2016" name="Ticks Tick Borne Dis.">
        <title>De novo assembly and annotation of the salivary gland transcriptome of Rhipicephalus appendiculatus male and female ticks during blood feeding.</title>
        <authorList>
            <person name="de Castro M.H."/>
            <person name="de Klerk D."/>
            <person name="Pienaar R."/>
            <person name="Latif A.A."/>
            <person name="Rees D.J."/>
            <person name="Mans B.J."/>
        </authorList>
    </citation>
    <scope>NUCLEOTIDE SEQUENCE</scope>
    <source>
        <tissue evidence="2">Salivary glands</tissue>
    </source>
</reference>
<keyword evidence="1" id="KW-0472">Membrane</keyword>
<dbReference type="EMBL" id="GEDV01011829">
    <property type="protein sequence ID" value="JAP76728.1"/>
    <property type="molecule type" value="Transcribed_RNA"/>
</dbReference>
<keyword evidence="1" id="KW-1133">Transmembrane helix</keyword>
<keyword evidence="1" id="KW-0812">Transmembrane</keyword>
<dbReference type="AlphaFoldDB" id="A0A131YDV0"/>
<protein>
    <submittedName>
        <fullName evidence="2">Uncharacterized protein</fullName>
    </submittedName>
</protein>
<sequence>MLPIPCYEIQISRNNSVSNSGTLCRWLLPVTCHSDCRYASFSIFSILYLQQTCSVLSFLFFAFNILTGIDKAHPRPKLPENNRWSLAI</sequence>
<accession>A0A131YDV0</accession>
<name>A0A131YDV0_RHIAP</name>